<feature type="zinc finger region" description="C3H1-type" evidence="4">
    <location>
        <begin position="3"/>
        <end position="30"/>
    </location>
</feature>
<keyword evidence="3 4" id="KW-0862">Zinc</keyword>
<feature type="compositionally biased region" description="Low complexity" evidence="5">
    <location>
        <begin position="484"/>
        <end position="512"/>
    </location>
</feature>
<feature type="compositionally biased region" description="Basic and acidic residues" evidence="5">
    <location>
        <begin position="159"/>
        <end position="168"/>
    </location>
</feature>
<gene>
    <name evidence="7" type="ORF">AMS68_006086</name>
</gene>
<feature type="compositionally biased region" description="Low complexity" evidence="5">
    <location>
        <begin position="343"/>
        <end position="371"/>
    </location>
</feature>
<feature type="compositionally biased region" description="Polar residues" evidence="5">
    <location>
        <begin position="372"/>
        <end position="394"/>
    </location>
</feature>
<dbReference type="CDD" id="cd23954">
    <property type="entry name" value="AMO1_CTD"/>
    <property type="match status" value="1"/>
</dbReference>
<dbReference type="Pfam" id="PF18044">
    <property type="entry name" value="zf-CCCH_4"/>
    <property type="match status" value="1"/>
</dbReference>
<feature type="domain" description="C3H1-type" evidence="6">
    <location>
        <begin position="3"/>
        <end position="30"/>
    </location>
</feature>
<feature type="region of interest" description="Disordered" evidence="5">
    <location>
        <begin position="159"/>
        <end position="312"/>
    </location>
</feature>
<protein>
    <recommendedName>
        <fullName evidence="6">C3H1-type domain-containing protein</fullName>
    </recommendedName>
</protein>
<evidence type="ECO:0000256" key="1">
    <source>
        <dbReference type="ARBA" id="ARBA00022723"/>
    </source>
</evidence>
<sequence>MVGNRNRVCQFYLEGRCRFGDGCKYEHPNDQAQNQNRFAALGSQPRGRSNAFGANSTETTKQSMFAVTAEGIKLELTDERPIWPLSSYGPGRDAPRQLLDAEFEQSPEEMRLLHYMALANGNTQETAQRESSTGEAVNQAIQKILSDVNGAVKYVLDGKDQHPNRIDMSKQPFGNQENASSSQSTSTFGAQKPQTSSFGQPSSFGRNQQSSSFGQPSTPAQGSSFGQPSALGSTSFGQPSGLGQNSAFGKPSALGGSAFGKPSFGQPSQPSGFAAAAQAPSFGQSGFAGKTTPFGAATATQSSFGQPSAFGAAASNASPFAAAANKPSPFGATATTQQVSPFGAAATAQQASPFAAASGTQAQQTTGTFAQPSVTNAANRASPFAASSGTEQGSGTFGKPSAFGAAARQASPFAQPPQAASASPFAAAAQNASPFGQAAPAQSSPFGATTQNKSPFAQVQPALGQPSQPAQSSFGQPSQSTRTSFGQSSQPIQSSPFAAASQQQNNVASTSTKQPTNHLTRDGAGRLTAFHGAPVSFDSVKKAHTARNPRTGKQERIWFPDGATLPHKDAQAEDKAYEGGIGQQLARMYLYAKEFGTFENGVVPEIPPKCEWVSFDI</sequence>
<proteinExistence type="predicted"/>
<dbReference type="PANTHER" id="PTHR21099:SF2">
    <property type="entry name" value="SI:CH211-113E8.11"/>
    <property type="match status" value="1"/>
</dbReference>
<feature type="compositionally biased region" description="Polar residues" evidence="5">
    <location>
        <begin position="172"/>
        <end position="247"/>
    </location>
</feature>
<dbReference type="InterPro" id="IPR041367">
    <property type="entry name" value="Znf-CCCH_4"/>
</dbReference>
<evidence type="ECO:0000259" key="6">
    <source>
        <dbReference type="PROSITE" id="PS50103"/>
    </source>
</evidence>
<dbReference type="PANTHER" id="PTHR21099">
    <property type="entry name" value="RAD201"/>
    <property type="match status" value="1"/>
</dbReference>
<accession>A0A6H0Y129</accession>
<dbReference type="SMART" id="SM00356">
    <property type="entry name" value="ZnF_C3H1"/>
    <property type="match status" value="1"/>
</dbReference>
<evidence type="ECO:0000256" key="5">
    <source>
        <dbReference type="SAM" id="MobiDB-lite"/>
    </source>
</evidence>
<dbReference type="EMBL" id="CP051142">
    <property type="protein sequence ID" value="QIX00569.1"/>
    <property type="molecule type" value="Genomic_DNA"/>
</dbReference>
<dbReference type="PROSITE" id="PS50103">
    <property type="entry name" value="ZF_C3H1"/>
    <property type="match status" value="1"/>
</dbReference>
<dbReference type="GO" id="GO:0008270">
    <property type="term" value="F:zinc ion binding"/>
    <property type="evidence" value="ECO:0007669"/>
    <property type="project" value="UniProtKB-KW"/>
</dbReference>
<dbReference type="GO" id="GO:0005634">
    <property type="term" value="C:nucleus"/>
    <property type="evidence" value="ECO:0007669"/>
    <property type="project" value="TreeGrafter"/>
</dbReference>
<evidence type="ECO:0000256" key="2">
    <source>
        <dbReference type="ARBA" id="ARBA00022771"/>
    </source>
</evidence>
<feature type="compositionally biased region" description="Low complexity" evidence="5">
    <location>
        <begin position="401"/>
        <end position="439"/>
    </location>
</feature>
<dbReference type="Gene3D" id="4.10.1000.10">
    <property type="entry name" value="Zinc finger, CCCH-type"/>
    <property type="match status" value="1"/>
</dbReference>
<dbReference type="InterPro" id="IPR036855">
    <property type="entry name" value="Znf_CCCH_sf"/>
</dbReference>
<feature type="region of interest" description="Disordered" evidence="5">
    <location>
        <begin position="343"/>
        <end position="522"/>
    </location>
</feature>
<dbReference type="InterPro" id="IPR000571">
    <property type="entry name" value="Znf_CCCH"/>
</dbReference>
<feature type="compositionally biased region" description="Polar residues" evidence="5">
    <location>
        <begin position="465"/>
        <end position="483"/>
    </location>
</feature>
<reference evidence="7 8" key="1">
    <citation type="journal article" date="2016" name="Sci. Rep.">
        <title>Peltaster fructicola genome reveals evolution from an invasive phytopathogen to an ectophytic parasite.</title>
        <authorList>
            <person name="Xu C."/>
            <person name="Chen H."/>
            <person name="Gleason M.L."/>
            <person name="Xu J.R."/>
            <person name="Liu H."/>
            <person name="Zhang R."/>
            <person name="Sun G."/>
        </authorList>
    </citation>
    <scope>NUCLEOTIDE SEQUENCE [LARGE SCALE GENOMIC DNA]</scope>
    <source>
        <strain evidence="7 8">LNHT1506</strain>
    </source>
</reference>
<dbReference type="AlphaFoldDB" id="A0A6H0Y129"/>
<organism evidence="7 8">
    <name type="scientific">Peltaster fructicola</name>
    <dbReference type="NCBI Taxonomy" id="286661"/>
    <lineage>
        <taxon>Eukaryota</taxon>
        <taxon>Fungi</taxon>
        <taxon>Dikarya</taxon>
        <taxon>Ascomycota</taxon>
        <taxon>Pezizomycotina</taxon>
        <taxon>Dothideomycetes</taxon>
        <taxon>Dothideomycetes incertae sedis</taxon>
        <taxon>Peltaster</taxon>
    </lineage>
</organism>
<feature type="compositionally biased region" description="Polar residues" evidence="5">
    <location>
        <begin position="440"/>
        <end position="457"/>
    </location>
</feature>
<evidence type="ECO:0000256" key="4">
    <source>
        <dbReference type="PROSITE-ProRule" id="PRU00723"/>
    </source>
</evidence>
<dbReference type="SUPFAM" id="SSF90229">
    <property type="entry name" value="CCCH zinc finger"/>
    <property type="match status" value="1"/>
</dbReference>
<keyword evidence="2 4" id="KW-0863">Zinc-finger</keyword>
<dbReference type="OrthoDB" id="20729at2759"/>
<keyword evidence="1 4" id="KW-0479">Metal-binding</keyword>
<evidence type="ECO:0000313" key="7">
    <source>
        <dbReference type="EMBL" id="QIX00569.1"/>
    </source>
</evidence>
<evidence type="ECO:0000313" key="8">
    <source>
        <dbReference type="Proteomes" id="UP000503462"/>
    </source>
</evidence>
<evidence type="ECO:0000256" key="3">
    <source>
        <dbReference type="ARBA" id="ARBA00022833"/>
    </source>
</evidence>
<dbReference type="Proteomes" id="UP000503462">
    <property type="component" value="Chromosome 4"/>
</dbReference>
<name>A0A6H0Y129_9PEZI</name>
<keyword evidence="8" id="KW-1185">Reference proteome</keyword>